<evidence type="ECO:0000313" key="4">
    <source>
        <dbReference type="Proteomes" id="UP000452235"/>
    </source>
</evidence>
<proteinExistence type="predicted"/>
<dbReference type="PROSITE" id="PS50089">
    <property type="entry name" value="ZF_RING_2"/>
    <property type="match status" value="1"/>
</dbReference>
<reference evidence="3 4" key="1">
    <citation type="submission" date="2020-01" db="EMBL/GenBank/DDBJ databases">
        <title>Aspergillus terreus IFO 6365 whole genome shotgun sequence.</title>
        <authorList>
            <person name="Kanamasa S."/>
            <person name="Takahashi H."/>
        </authorList>
    </citation>
    <scope>NUCLEOTIDE SEQUENCE [LARGE SCALE GENOMIC DNA]</scope>
    <source>
        <strain evidence="3 4">IFO 6365</strain>
    </source>
</reference>
<dbReference type="CDD" id="cd16473">
    <property type="entry name" value="RING-H2_RNF103"/>
    <property type="match status" value="1"/>
</dbReference>
<dbReference type="InterPro" id="IPR001841">
    <property type="entry name" value="Znf_RING"/>
</dbReference>
<dbReference type="SUPFAM" id="SSF57850">
    <property type="entry name" value="RING/U-box"/>
    <property type="match status" value="1"/>
</dbReference>
<name>A0A5M3YYF3_ASPTE</name>
<dbReference type="VEuPathDB" id="FungiDB:ATEG_03767"/>
<dbReference type="OrthoDB" id="21204at2759"/>
<keyword evidence="4" id="KW-1185">Reference proteome</keyword>
<feature type="transmembrane region" description="Helical" evidence="2">
    <location>
        <begin position="223"/>
        <end position="248"/>
    </location>
</feature>
<keyword evidence="2" id="KW-0812">Transmembrane</keyword>
<accession>A0A5M3YYF3</accession>
<dbReference type="SMART" id="SM00184">
    <property type="entry name" value="RING"/>
    <property type="match status" value="1"/>
</dbReference>
<feature type="compositionally biased region" description="Basic and acidic residues" evidence="1">
    <location>
        <begin position="312"/>
        <end position="327"/>
    </location>
</feature>
<dbReference type="Proteomes" id="UP000452235">
    <property type="component" value="Unassembled WGS sequence"/>
</dbReference>
<dbReference type="PANTHER" id="PTHR45676">
    <property type="entry name" value="RING-H2 FINGER PROTEIN ATL51-RELATED"/>
    <property type="match status" value="1"/>
</dbReference>
<evidence type="ECO:0000256" key="1">
    <source>
        <dbReference type="SAM" id="MobiDB-lite"/>
    </source>
</evidence>
<dbReference type="InterPro" id="IPR013083">
    <property type="entry name" value="Znf_RING/FYVE/PHD"/>
</dbReference>
<dbReference type="UniPathway" id="UPA00143"/>
<dbReference type="Pfam" id="PF13639">
    <property type="entry name" value="zf-RING_2"/>
    <property type="match status" value="1"/>
</dbReference>
<evidence type="ECO:0000256" key="2">
    <source>
        <dbReference type="SAM" id="Phobius"/>
    </source>
</evidence>
<comment type="caution">
    <text evidence="3">The sequence shown here is derived from an EMBL/GenBank/DDBJ whole genome shotgun (WGS) entry which is preliminary data.</text>
</comment>
<dbReference type="AlphaFoldDB" id="A0A5M3YYF3"/>
<protein>
    <submittedName>
        <fullName evidence="3">RING finger domain protein</fullName>
    </submittedName>
</protein>
<dbReference type="Gene3D" id="3.30.40.10">
    <property type="entry name" value="Zinc/RING finger domain, C3HC4 (zinc finger)"/>
    <property type="match status" value="1"/>
</dbReference>
<organism evidence="3 4">
    <name type="scientific">Aspergillus terreus</name>
    <dbReference type="NCBI Taxonomy" id="33178"/>
    <lineage>
        <taxon>Eukaryota</taxon>
        <taxon>Fungi</taxon>
        <taxon>Dikarya</taxon>
        <taxon>Ascomycota</taxon>
        <taxon>Pezizomycotina</taxon>
        <taxon>Eurotiomycetes</taxon>
        <taxon>Eurotiomycetidae</taxon>
        <taxon>Eurotiales</taxon>
        <taxon>Aspergillaceae</taxon>
        <taxon>Aspergillus</taxon>
        <taxon>Aspergillus subgen. Circumdati</taxon>
    </lineage>
</organism>
<feature type="region of interest" description="Disordered" evidence="1">
    <location>
        <begin position="301"/>
        <end position="354"/>
    </location>
</feature>
<gene>
    <name evidence="3" type="ORF">ATEIFO6365_0011016200</name>
</gene>
<evidence type="ECO:0000313" key="3">
    <source>
        <dbReference type="EMBL" id="GFF19903.1"/>
    </source>
</evidence>
<sequence>MFMVASIRPTAKSLTTAATLFAGPGSANNATPAVNDSATFHFVLDGTIQTLSTQNTPDTGPIKGLLFVPSLSARDPCNNTTAPFIPANATRLQDIQRFGYQTIGLAPWVSDDCTKAYLNASGEAGSDALVFFVPSNNDTKPPGPDDPSWLLDGDDGWKSRAPFPVYAIPGTAGATLMQQLATYGTNTDSAADSDGSSFLQAPTDTRLFTLIDLDRGDKKMPSLWGFILAIVGTILVLSILLLLCYQLVQKRRRENLQRRIEAGEADIENLGLHQMKVPQEVLDSIPVYTYPDVESLSDKSSHRCADVASTRSTDEIREPKDERDDSSHCTASVCPEEDRKPDPPITTAACPKKQPDESEIQADIACPCPTHPNLTTASLPTDLQPAARHPHRLSRSQTTCAICLDDFVPRTSTVRELPCGHIYHVECIDMSLTQNSSLCPLCKKCVLPPGCWSMPVTNTMVHRDHMLRRSLQ</sequence>
<dbReference type="EMBL" id="BLJY01000011">
    <property type="protein sequence ID" value="GFF19903.1"/>
    <property type="molecule type" value="Genomic_DNA"/>
</dbReference>
<keyword evidence="2" id="KW-1133">Transmembrane helix</keyword>
<dbReference type="GO" id="GO:0016567">
    <property type="term" value="P:protein ubiquitination"/>
    <property type="evidence" value="ECO:0007669"/>
    <property type="project" value="UniProtKB-UniPathway"/>
</dbReference>
<keyword evidence="2" id="KW-0472">Membrane</keyword>